<organism evidence="1 2">
    <name type="scientific">Mycena metata</name>
    <dbReference type="NCBI Taxonomy" id="1033252"/>
    <lineage>
        <taxon>Eukaryota</taxon>
        <taxon>Fungi</taxon>
        <taxon>Dikarya</taxon>
        <taxon>Basidiomycota</taxon>
        <taxon>Agaricomycotina</taxon>
        <taxon>Agaricomycetes</taxon>
        <taxon>Agaricomycetidae</taxon>
        <taxon>Agaricales</taxon>
        <taxon>Marasmiineae</taxon>
        <taxon>Mycenaceae</taxon>
        <taxon>Mycena</taxon>
    </lineage>
</organism>
<name>A0AAD7IC63_9AGAR</name>
<evidence type="ECO:0000313" key="2">
    <source>
        <dbReference type="Proteomes" id="UP001215598"/>
    </source>
</evidence>
<gene>
    <name evidence="1" type="ORF">B0H16DRAFT_1465514</name>
</gene>
<protein>
    <submittedName>
        <fullName evidence="1">Uncharacterized protein</fullName>
    </submittedName>
</protein>
<comment type="caution">
    <text evidence="1">The sequence shown here is derived from an EMBL/GenBank/DDBJ whole genome shotgun (WGS) entry which is preliminary data.</text>
</comment>
<sequence>MPAVRQRFYTLELKLPLKIRFESALSVRGSVQALEDANAEPEPGVRFEHRPNLEPERRVQFVPVTWLNFLRAVEGVEDKSSRFAIKIIRLAGGANTTKQTFDRATCQSPVLQCMLFAKGRHTTAGSVLVVIGDFYLGEENFSRTAAISCWSGLRPQVPLGLSR</sequence>
<reference evidence="1" key="1">
    <citation type="submission" date="2023-03" db="EMBL/GenBank/DDBJ databases">
        <title>Massive genome expansion in bonnet fungi (Mycena s.s.) driven by repeated elements and novel gene families across ecological guilds.</title>
        <authorList>
            <consortium name="Lawrence Berkeley National Laboratory"/>
            <person name="Harder C.B."/>
            <person name="Miyauchi S."/>
            <person name="Viragh M."/>
            <person name="Kuo A."/>
            <person name="Thoen E."/>
            <person name="Andreopoulos B."/>
            <person name="Lu D."/>
            <person name="Skrede I."/>
            <person name="Drula E."/>
            <person name="Henrissat B."/>
            <person name="Morin E."/>
            <person name="Kohler A."/>
            <person name="Barry K."/>
            <person name="LaButti K."/>
            <person name="Morin E."/>
            <person name="Salamov A."/>
            <person name="Lipzen A."/>
            <person name="Mereny Z."/>
            <person name="Hegedus B."/>
            <person name="Baldrian P."/>
            <person name="Stursova M."/>
            <person name="Weitz H."/>
            <person name="Taylor A."/>
            <person name="Grigoriev I.V."/>
            <person name="Nagy L.G."/>
            <person name="Martin F."/>
            <person name="Kauserud H."/>
        </authorList>
    </citation>
    <scope>NUCLEOTIDE SEQUENCE</scope>
    <source>
        <strain evidence="1">CBHHK182m</strain>
    </source>
</reference>
<dbReference type="AlphaFoldDB" id="A0AAD7IC63"/>
<accession>A0AAD7IC63</accession>
<proteinExistence type="predicted"/>
<evidence type="ECO:0000313" key="1">
    <source>
        <dbReference type="EMBL" id="KAJ7738956.1"/>
    </source>
</evidence>
<dbReference type="Proteomes" id="UP001215598">
    <property type="component" value="Unassembled WGS sequence"/>
</dbReference>
<dbReference type="EMBL" id="JARKIB010000109">
    <property type="protein sequence ID" value="KAJ7738956.1"/>
    <property type="molecule type" value="Genomic_DNA"/>
</dbReference>
<keyword evidence="2" id="KW-1185">Reference proteome</keyword>